<dbReference type="KEGG" id="tco:Theco_0202"/>
<name>L0E822_THECK</name>
<protein>
    <submittedName>
        <fullName evidence="1">Uncharacterized protein</fullName>
    </submittedName>
</protein>
<gene>
    <name evidence="1" type="ordered locus">Theco_0202</name>
</gene>
<evidence type="ECO:0000313" key="1">
    <source>
        <dbReference type="EMBL" id="AGA56448.1"/>
    </source>
</evidence>
<organism evidence="1 2">
    <name type="scientific">Thermobacillus composti (strain DSM 18247 / JCM 13945 / KWC4)</name>
    <dbReference type="NCBI Taxonomy" id="717605"/>
    <lineage>
        <taxon>Bacteria</taxon>
        <taxon>Bacillati</taxon>
        <taxon>Bacillota</taxon>
        <taxon>Bacilli</taxon>
        <taxon>Bacillales</taxon>
        <taxon>Paenibacillaceae</taxon>
        <taxon>Thermobacillus</taxon>
    </lineage>
</organism>
<dbReference type="HOGENOM" id="CLU_2703620_0_0_9"/>
<accession>L0E822</accession>
<dbReference type="AlphaFoldDB" id="L0E822"/>
<dbReference type="EMBL" id="CP003255">
    <property type="protein sequence ID" value="AGA56448.1"/>
    <property type="molecule type" value="Genomic_DNA"/>
</dbReference>
<keyword evidence="2" id="KW-1185">Reference proteome</keyword>
<reference evidence="2" key="1">
    <citation type="submission" date="2012-01" db="EMBL/GenBank/DDBJ databases">
        <title>Complete sequence of chromosome of Thermobacillus composti KWC4.</title>
        <authorList>
            <person name="Lucas S."/>
            <person name="Han J."/>
            <person name="Lapidus A."/>
            <person name="Cheng J.-F."/>
            <person name="Goodwin L."/>
            <person name="Pitluck S."/>
            <person name="Peters L."/>
            <person name="Ovchinnikova G."/>
            <person name="Teshima H."/>
            <person name="Detter J.C."/>
            <person name="Han C."/>
            <person name="Tapia R."/>
            <person name="Land M."/>
            <person name="Hauser L."/>
            <person name="Kyrpides N."/>
            <person name="Ivanova N."/>
            <person name="Pagani I."/>
            <person name="Anderson I."/>
            <person name="Woyke T."/>
        </authorList>
    </citation>
    <scope>NUCLEOTIDE SEQUENCE [LARGE SCALE GENOMIC DNA]</scope>
    <source>
        <strain evidence="2">DSM 18247 / JCM 13945 / KWC4</strain>
    </source>
</reference>
<dbReference type="Proteomes" id="UP000010795">
    <property type="component" value="Chromosome"/>
</dbReference>
<sequence length="73" mass="8455">MARPNTYMERILQMKKELYELSKRLSECHPEDTEFYARIAEQFAVYIQNIQSECLKSSGSTGCCAMEPALENQ</sequence>
<evidence type="ECO:0000313" key="2">
    <source>
        <dbReference type="Proteomes" id="UP000010795"/>
    </source>
</evidence>
<proteinExistence type="predicted"/>